<dbReference type="EMBL" id="PFFQ01000050">
    <property type="protein sequence ID" value="PIW15576.1"/>
    <property type="molecule type" value="Genomic_DNA"/>
</dbReference>
<dbReference type="PANTHER" id="PTHR43409:SF16">
    <property type="entry name" value="SLR0320 PROTEIN"/>
    <property type="match status" value="1"/>
</dbReference>
<sequence>MFPGYNQAMQNKPITIGLAQISQQVGKSHYFPYSVGLLQAYALKHAKNPEHFSFLPPEYRRLNEAQANQHFAQAEIIGFSLYIWNLRRSLKLAQALKQENPKRLIIAGGPQVPDQAEHFLREHPQLDLVFHGPGEKSFLEVIERWPHQDWEDIPGISYLQGDRFIYQPPAPRETDLSVYPSPYLEGVFDPLFVDNQDWIGLLETNRGCPFACTFCDWGSALQSKVYRFPIERVFAEIEWIARNKVGNVFTCDANFGILPRDIEIAKHVASMKNSYGYPLSFQSQTSKNTPERVIEIQEILHKAGLATYAAISLQSVDPHTLRSIRRENISLDAYRKVQAAALQSGIVAYTDMILALPGESYESFVEGINTVIENGQHTKILFHNATLLPNAEMASPAYRERFQLETTWVSLPGHTPAEDGIPELMEIIIASNTLNRSDWIQMHIFAWFTAFLYYTHKLLQPTLMVLHAVSRLSYRQLIEHFVTAPLENYPVLNEIRKAFTDTAHKYQQGYPASQQETLIWTLFDGMYLTPDNSMQIQLWNANLIDTFYSEAGDFLARRIQHENPHFDLRLLEESLMFNRKLFLRLFSNQRFPVEIAQRPLSESILPLHYNLQAFYQAKLQSQTMSLREIPETLVRI</sequence>
<dbReference type="GO" id="GO:0005829">
    <property type="term" value="C:cytosol"/>
    <property type="evidence" value="ECO:0007669"/>
    <property type="project" value="TreeGrafter"/>
</dbReference>
<keyword evidence="2" id="KW-0949">S-adenosyl-L-methionine</keyword>
<dbReference type="Proteomes" id="UP000231019">
    <property type="component" value="Unassembled WGS sequence"/>
</dbReference>
<name>A0A2M7G1G3_9BACT</name>
<evidence type="ECO:0000259" key="6">
    <source>
        <dbReference type="PROSITE" id="PS51332"/>
    </source>
</evidence>
<reference evidence="8 9" key="1">
    <citation type="submission" date="2017-09" db="EMBL/GenBank/DDBJ databases">
        <title>Depth-based differentiation of microbial function through sediment-hosted aquifers and enrichment of novel symbionts in the deep terrestrial subsurface.</title>
        <authorList>
            <person name="Probst A.J."/>
            <person name="Ladd B."/>
            <person name="Jarett J.K."/>
            <person name="Geller-Mcgrath D.E."/>
            <person name="Sieber C.M."/>
            <person name="Emerson J.B."/>
            <person name="Anantharaman K."/>
            <person name="Thomas B.C."/>
            <person name="Malmstrom R."/>
            <person name="Stieglmeier M."/>
            <person name="Klingl A."/>
            <person name="Woyke T."/>
            <person name="Ryan C.M."/>
            <person name="Banfield J.F."/>
        </authorList>
    </citation>
    <scope>NUCLEOTIDE SEQUENCE [LARGE SCALE GENOMIC DNA]</scope>
    <source>
        <strain evidence="8">CG17_big_fil_post_rev_8_21_14_2_50_48_46</strain>
    </source>
</reference>
<accession>A0A2M7G1G3</accession>
<evidence type="ECO:0000313" key="8">
    <source>
        <dbReference type="EMBL" id="PIW15576.1"/>
    </source>
</evidence>
<evidence type="ECO:0000256" key="4">
    <source>
        <dbReference type="ARBA" id="ARBA00023004"/>
    </source>
</evidence>
<comment type="caution">
    <text evidence="8">The sequence shown here is derived from an EMBL/GenBank/DDBJ whole genome shotgun (WGS) entry which is preliminary data.</text>
</comment>
<dbReference type="Gene3D" id="3.40.50.280">
    <property type="entry name" value="Cobalamin-binding domain"/>
    <property type="match status" value="1"/>
</dbReference>
<proteinExistence type="predicted"/>
<dbReference type="SMART" id="SM00729">
    <property type="entry name" value="Elp3"/>
    <property type="match status" value="1"/>
</dbReference>
<feature type="domain" description="B12-binding" evidence="6">
    <location>
        <begin position="13"/>
        <end position="152"/>
    </location>
</feature>
<dbReference type="SFLD" id="SFLDG01123">
    <property type="entry name" value="methyltransferase_(Class_B)"/>
    <property type="match status" value="1"/>
</dbReference>
<dbReference type="InterPro" id="IPR034466">
    <property type="entry name" value="Methyltransferase_Class_B"/>
</dbReference>
<dbReference type="InterPro" id="IPR023404">
    <property type="entry name" value="rSAM_horseshoe"/>
</dbReference>
<dbReference type="PROSITE" id="PS51332">
    <property type="entry name" value="B12_BINDING"/>
    <property type="match status" value="1"/>
</dbReference>
<dbReference type="GO" id="GO:0046872">
    <property type="term" value="F:metal ion binding"/>
    <property type="evidence" value="ECO:0007669"/>
    <property type="project" value="UniProtKB-KW"/>
</dbReference>
<evidence type="ECO:0000256" key="2">
    <source>
        <dbReference type="ARBA" id="ARBA00022691"/>
    </source>
</evidence>
<dbReference type="Pfam" id="PF02310">
    <property type="entry name" value="B12-binding"/>
    <property type="match status" value="1"/>
</dbReference>
<dbReference type="InterPro" id="IPR058240">
    <property type="entry name" value="rSAM_sf"/>
</dbReference>
<dbReference type="InterPro" id="IPR007197">
    <property type="entry name" value="rSAM"/>
</dbReference>
<dbReference type="GO" id="GO:0003824">
    <property type="term" value="F:catalytic activity"/>
    <property type="evidence" value="ECO:0007669"/>
    <property type="project" value="InterPro"/>
</dbReference>
<evidence type="ECO:0000259" key="7">
    <source>
        <dbReference type="PROSITE" id="PS51918"/>
    </source>
</evidence>
<dbReference type="InterPro" id="IPR006638">
    <property type="entry name" value="Elp3/MiaA/NifB-like_rSAM"/>
</dbReference>
<dbReference type="SFLD" id="SFLDG01082">
    <property type="entry name" value="B12-binding_domain_containing"/>
    <property type="match status" value="1"/>
</dbReference>
<dbReference type="InterPro" id="IPR051198">
    <property type="entry name" value="BchE-like"/>
</dbReference>
<dbReference type="SUPFAM" id="SSF102114">
    <property type="entry name" value="Radical SAM enzymes"/>
    <property type="match status" value="1"/>
</dbReference>
<dbReference type="AlphaFoldDB" id="A0A2M7G1G3"/>
<comment type="cofactor">
    <cofactor evidence="1">
        <name>[4Fe-4S] cluster</name>
        <dbReference type="ChEBI" id="CHEBI:49883"/>
    </cofactor>
</comment>
<dbReference type="PROSITE" id="PS51918">
    <property type="entry name" value="RADICAL_SAM"/>
    <property type="match status" value="1"/>
</dbReference>
<keyword evidence="4" id="KW-0408">Iron</keyword>
<dbReference type="GO" id="GO:0031419">
    <property type="term" value="F:cobalamin binding"/>
    <property type="evidence" value="ECO:0007669"/>
    <property type="project" value="InterPro"/>
</dbReference>
<evidence type="ECO:0000256" key="3">
    <source>
        <dbReference type="ARBA" id="ARBA00022723"/>
    </source>
</evidence>
<dbReference type="Gene3D" id="3.80.30.20">
    <property type="entry name" value="tm_1862 like domain"/>
    <property type="match status" value="1"/>
</dbReference>
<dbReference type="PANTHER" id="PTHR43409">
    <property type="entry name" value="ANAEROBIC MAGNESIUM-PROTOPORPHYRIN IX MONOMETHYL ESTER CYCLASE-RELATED"/>
    <property type="match status" value="1"/>
</dbReference>
<dbReference type="GO" id="GO:0051539">
    <property type="term" value="F:4 iron, 4 sulfur cluster binding"/>
    <property type="evidence" value="ECO:0007669"/>
    <property type="project" value="UniProtKB-KW"/>
</dbReference>
<organism evidence="8 9">
    <name type="scientific">bacterium (Candidatus Blackallbacteria) CG17_big_fil_post_rev_8_21_14_2_50_48_46</name>
    <dbReference type="NCBI Taxonomy" id="2014261"/>
    <lineage>
        <taxon>Bacteria</taxon>
        <taxon>Candidatus Blackallbacteria</taxon>
    </lineage>
</organism>
<protein>
    <submittedName>
        <fullName evidence="8">Uncharacterized protein</fullName>
    </submittedName>
</protein>
<evidence type="ECO:0000256" key="1">
    <source>
        <dbReference type="ARBA" id="ARBA00001966"/>
    </source>
</evidence>
<keyword evidence="5" id="KW-0411">Iron-sulfur</keyword>
<dbReference type="SFLD" id="SFLDS00029">
    <property type="entry name" value="Radical_SAM"/>
    <property type="match status" value="1"/>
</dbReference>
<keyword evidence="3" id="KW-0479">Metal-binding</keyword>
<feature type="domain" description="Radical SAM core" evidence="7">
    <location>
        <begin position="193"/>
        <end position="422"/>
    </location>
</feature>
<dbReference type="CDD" id="cd01335">
    <property type="entry name" value="Radical_SAM"/>
    <property type="match status" value="1"/>
</dbReference>
<evidence type="ECO:0000313" key="9">
    <source>
        <dbReference type="Proteomes" id="UP000231019"/>
    </source>
</evidence>
<gene>
    <name evidence="8" type="ORF">COW36_16640</name>
</gene>
<dbReference type="InterPro" id="IPR006158">
    <property type="entry name" value="Cobalamin-bd"/>
</dbReference>
<dbReference type="Pfam" id="PF04055">
    <property type="entry name" value="Radical_SAM"/>
    <property type="match status" value="1"/>
</dbReference>
<evidence type="ECO:0000256" key="5">
    <source>
        <dbReference type="ARBA" id="ARBA00023014"/>
    </source>
</evidence>